<proteinExistence type="predicted"/>
<organism evidence="1 2">
    <name type="scientific">Pseudomonas fluorescens</name>
    <dbReference type="NCBI Taxonomy" id="294"/>
    <lineage>
        <taxon>Bacteria</taxon>
        <taxon>Pseudomonadati</taxon>
        <taxon>Pseudomonadota</taxon>
        <taxon>Gammaproteobacteria</taxon>
        <taxon>Pseudomonadales</taxon>
        <taxon>Pseudomonadaceae</taxon>
        <taxon>Pseudomonas</taxon>
    </lineage>
</organism>
<evidence type="ECO:0000313" key="2">
    <source>
        <dbReference type="Proteomes" id="UP000325565"/>
    </source>
</evidence>
<dbReference type="Proteomes" id="UP000325565">
    <property type="component" value="Unassembled WGS sequence"/>
</dbReference>
<reference evidence="1 2" key="1">
    <citation type="submission" date="2019-09" db="EMBL/GenBank/DDBJ databases">
        <authorList>
            <person name="Chandra G."/>
            <person name="Truman W A."/>
        </authorList>
    </citation>
    <scope>NUCLEOTIDE SEQUENCE [LARGE SCALE GENOMIC DNA]</scope>
    <source>
        <strain evidence="1">PS922</strain>
    </source>
</reference>
<evidence type="ECO:0000313" key="1">
    <source>
        <dbReference type="EMBL" id="VVP71039.1"/>
    </source>
</evidence>
<name>A0A5E7RA94_PSEFL</name>
<accession>A0A5E7RA94</accession>
<dbReference type="AlphaFoldDB" id="A0A5E7RA94"/>
<dbReference type="EMBL" id="CABVJB010000001">
    <property type="protein sequence ID" value="VVP71039.1"/>
    <property type="molecule type" value="Genomic_DNA"/>
</dbReference>
<sequence>MRSRSMADLYPAEVCLKGRYIGLSLLISQGHDGSISRSRMWSNNDKIFRYYEAAPRAFDARPEIEARQDQKRLLH</sequence>
<gene>
    <name evidence="1" type="ORF">PS922_00799</name>
</gene>
<protein>
    <submittedName>
        <fullName evidence="1">Uncharacterized protein</fullName>
    </submittedName>
</protein>